<feature type="chain" id="PRO_5045791634" evidence="1">
    <location>
        <begin position="24"/>
        <end position="169"/>
    </location>
</feature>
<keyword evidence="1" id="KW-0732">Signal</keyword>
<accession>A0ABQ8Q4B6</accession>
<keyword evidence="3" id="KW-1185">Reference proteome</keyword>
<evidence type="ECO:0000313" key="2">
    <source>
        <dbReference type="EMBL" id="KAJ3993461.1"/>
    </source>
</evidence>
<evidence type="ECO:0000313" key="3">
    <source>
        <dbReference type="Proteomes" id="UP001163828"/>
    </source>
</evidence>
<dbReference type="EMBL" id="MU790764">
    <property type="protein sequence ID" value="KAJ3993461.1"/>
    <property type="molecule type" value="Genomic_DNA"/>
</dbReference>
<reference evidence="2" key="1">
    <citation type="submission" date="2022-08" db="EMBL/GenBank/DDBJ databases">
        <authorList>
            <consortium name="DOE Joint Genome Institute"/>
            <person name="Min B."/>
            <person name="Riley R."/>
            <person name="Sierra-Patev S."/>
            <person name="Naranjo-Ortiz M."/>
            <person name="Looney B."/>
            <person name="Konkel Z."/>
            <person name="Slot J.C."/>
            <person name="Sakamoto Y."/>
            <person name="Steenwyk J.L."/>
            <person name="Rokas A."/>
            <person name="Carro J."/>
            <person name="Camarero S."/>
            <person name="Ferreira P."/>
            <person name="Molpeceres G."/>
            <person name="Ruiz-Duenas F.J."/>
            <person name="Serrano A."/>
            <person name="Henrissat B."/>
            <person name="Drula E."/>
            <person name="Hughes K.W."/>
            <person name="Mata J.L."/>
            <person name="Ishikawa N.K."/>
            <person name="Vargas-Isla R."/>
            <person name="Ushijima S."/>
            <person name="Smith C.A."/>
            <person name="Ahrendt S."/>
            <person name="Andreopoulos W."/>
            <person name="He G."/>
            <person name="Labutti K."/>
            <person name="Lipzen A."/>
            <person name="Ng V."/>
            <person name="Sandor L."/>
            <person name="Barry K."/>
            <person name="Martinez A.T."/>
            <person name="Xiao Y."/>
            <person name="Gibbons J.G."/>
            <person name="Terashima K."/>
            <person name="Hibbett D.S."/>
            <person name="Grigoriev I.V."/>
        </authorList>
    </citation>
    <scope>NUCLEOTIDE SEQUENCE</scope>
    <source>
        <strain evidence="2">TFB10827</strain>
    </source>
</reference>
<sequence>MHRSWSLLSLAFIVLISLSSVCTIPVETNPQSHSGGSPVNDVVTSSPSNKVSIQWVKPTKLGAPTAGPGPGELELTRSQSRIRNLVLEAADVLGLDKYPPPEVVYDHHGGVSFTEAYMLNGFVKFRLFGGTKFAGKEVLGLIYIGSDEILMRWDAKLFVDREEVFPKES</sequence>
<evidence type="ECO:0000256" key="1">
    <source>
        <dbReference type="SAM" id="SignalP"/>
    </source>
</evidence>
<proteinExistence type="predicted"/>
<comment type="caution">
    <text evidence="2">The sequence shown here is derived from an EMBL/GenBank/DDBJ whole genome shotgun (WGS) entry which is preliminary data.</text>
</comment>
<dbReference type="Proteomes" id="UP001163828">
    <property type="component" value="Unassembled WGS sequence"/>
</dbReference>
<organism evidence="2 3">
    <name type="scientific">Lentinula boryana</name>
    <dbReference type="NCBI Taxonomy" id="40481"/>
    <lineage>
        <taxon>Eukaryota</taxon>
        <taxon>Fungi</taxon>
        <taxon>Dikarya</taxon>
        <taxon>Basidiomycota</taxon>
        <taxon>Agaricomycotina</taxon>
        <taxon>Agaricomycetes</taxon>
        <taxon>Agaricomycetidae</taxon>
        <taxon>Agaricales</taxon>
        <taxon>Marasmiineae</taxon>
        <taxon>Omphalotaceae</taxon>
        <taxon>Lentinula</taxon>
    </lineage>
</organism>
<protein>
    <submittedName>
        <fullName evidence="2">Uncharacterized protein</fullName>
    </submittedName>
</protein>
<feature type="signal peptide" evidence="1">
    <location>
        <begin position="1"/>
        <end position="23"/>
    </location>
</feature>
<gene>
    <name evidence="2" type="ORF">F5050DRAFT_1781624</name>
</gene>
<name>A0ABQ8Q4B6_9AGAR</name>